<dbReference type="SUPFAM" id="SSF144074">
    <property type="entry name" value="E2F-DP heterodimerization region"/>
    <property type="match status" value="1"/>
</dbReference>
<keyword evidence="6" id="KW-0539">Nucleus</keyword>
<dbReference type="PANTHER" id="PTHR12081">
    <property type="entry name" value="TRANSCRIPTION FACTOR E2F"/>
    <property type="match status" value="1"/>
</dbReference>
<feature type="region of interest" description="Disordered" evidence="7">
    <location>
        <begin position="76"/>
        <end position="96"/>
    </location>
</feature>
<keyword evidence="5" id="KW-0131">Cell cycle</keyword>
<feature type="non-terminal residue" evidence="9">
    <location>
        <position position="1"/>
    </location>
</feature>
<evidence type="ECO:0000313" key="10">
    <source>
        <dbReference type="Proteomes" id="UP000187406"/>
    </source>
</evidence>
<accession>A0A1Q3B6E4</accession>
<dbReference type="GO" id="GO:0090575">
    <property type="term" value="C:RNA polymerase II transcription regulator complex"/>
    <property type="evidence" value="ECO:0007669"/>
    <property type="project" value="TreeGrafter"/>
</dbReference>
<reference evidence="10" key="1">
    <citation type="submission" date="2016-04" db="EMBL/GenBank/DDBJ databases">
        <title>Cephalotus genome sequencing.</title>
        <authorList>
            <person name="Fukushima K."/>
            <person name="Hasebe M."/>
            <person name="Fang X."/>
        </authorList>
    </citation>
    <scope>NUCLEOTIDE SEQUENCE [LARGE SCALE GENOMIC DNA]</scope>
    <source>
        <strain evidence="10">cv. St1</strain>
    </source>
</reference>
<evidence type="ECO:0000256" key="2">
    <source>
        <dbReference type="ARBA" id="ARBA00023015"/>
    </source>
</evidence>
<keyword evidence="4 6" id="KW-0804">Transcription</keyword>
<dbReference type="InterPro" id="IPR003316">
    <property type="entry name" value="E2F_WHTH_DNA-bd_dom"/>
</dbReference>
<evidence type="ECO:0000256" key="1">
    <source>
        <dbReference type="ARBA" id="ARBA00010940"/>
    </source>
</evidence>
<dbReference type="Pfam" id="PF16421">
    <property type="entry name" value="E2F_CC-MB"/>
    <property type="match status" value="1"/>
</dbReference>
<proteinExistence type="inferred from homology"/>
<gene>
    <name evidence="9" type="ORF">CFOL_v3_07119</name>
</gene>
<evidence type="ECO:0000256" key="7">
    <source>
        <dbReference type="SAM" id="MobiDB-lite"/>
    </source>
</evidence>
<sequence>CGFELTAFHYIHHVLILFSLYQPQNPHVSLTLLSPILSSLSLLSTSINYRLFITSFSVSLNLIEMSNWSEDLRRPQYEQPQLESKSHTQLSTNTSTKGNHQVFPSFLGRPPLHHHPFSPTPSPSNLLPDFSSRCHDTHSAFTRLALKHTNEHDNNEEQTSGRALVSGCSKVINDLSLQPESRKGGKNNSRGRILKIAKSGTQLSNAESPNGLNPANGCRYDSSLGLLTRKFINLIQDAKDGTLDLNKTAEVLEVQKRRIYDITNVLEGIGLIEKTSKNHIRWKGSDSMGPRELEDHVARLKAEVESLYVEECRLDDSIREKQELLRTLEEDDNSQKYLFVTQEDIVNLPCFQNQTLLAIKAPQASYIEVPDPDEVGCLQYKMTIRSTTGPIDVYLLRIEDSGMSSEYHSNQENSSETLSSMGSETSGIQKIIPLDCDVDDDYWFRSDPEVSITDLWGNEDWAQVNDFLQYEPAKNGETSAQMRASLGDDIREVDGKQVLSWSR</sequence>
<dbReference type="InterPro" id="IPR015633">
    <property type="entry name" value="E2F"/>
</dbReference>
<dbReference type="PANTHER" id="PTHR12081:SF51">
    <property type="entry name" value="TRANSCRIPTION FACTOR E2FC"/>
    <property type="match status" value="1"/>
</dbReference>
<dbReference type="Gene3D" id="1.10.10.10">
    <property type="entry name" value="Winged helix-like DNA-binding domain superfamily/Winged helix DNA-binding domain"/>
    <property type="match status" value="1"/>
</dbReference>
<evidence type="ECO:0000256" key="6">
    <source>
        <dbReference type="RuleBase" id="RU003796"/>
    </source>
</evidence>
<feature type="compositionally biased region" description="Polar residues" evidence="7">
    <location>
        <begin position="78"/>
        <end position="96"/>
    </location>
</feature>
<dbReference type="OrthoDB" id="1743261at2759"/>
<dbReference type="SMART" id="SM01372">
    <property type="entry name" value="E2F_TDP"/>
    <property type="match status" value="1"/>
</dbReference>
<name>A0A1Q3B6E4_CEPFO</name>
<dbReference type="EMBL" id="BDDD01000312">
    <property type="protein sequence ID" value="GAV63601.1"/>
    <property type="molecule type" value="Genomic_DNA"/>
</dbReference>
<dbReference type="FunFam" id="1.10.10.10:FF:000008">
    <property type="entry name" value="E2F transcription factor 1"/>
    <property type="match status" value="1"/>
</dbReference>
<comment type="caution">
    <text evidence="9">The sequence shown here is derived from an EMBL/GenBank/DDBJ whole genome shotgun (WGS) entry which is preliminary data.</text>
</comment>
<feature type="domain" description="E2F/DP family winged-helix DNA-binding" evidence="8">
    <location>
        <begin position="219"/>
        <end position="284"/>
    </location>
</feature>
<dbReference type="InterPro" id="IPR036390">
    <property type="entry name" value="WH_DNA-bd_sf"/>
</dbReference>
<keyword evidence="3 6" id="KW-0238">DNA-binding</keyword>
<keyword evidence="2 6" id="KW-0805">Transcription regulation</keyword>
<evidence type="ECO:0000259" key="8">
    <source>
        <dbReference type="SMART" id="SM01372"/>
    </source>
</evidence>
<dbReference type="CDD" id="cd14660">
    <property type="entry name" value="E2F_DD"/>
    <property type="match status" value="1"/>
</dbReference>
<dbReference type="GO" id="GO:0046983">
    <property type="term" value="F:protein dimerization activity"/>
    <property type="evidence" value="ECO:0007669"/>
    <property type="project" value="InterPro"/>
</dbReference>
<evidence type="ECO:0000256" key="3">
    <source>
        <dbReference type="ARBA" id="ARBA00023125"/>
    </source>
</evidence>
<dbReference type="Gene3D" id="6.10.250.540">
    <property type="match status" value="1"/>
</dbReference>
<comment type="similarity">
    <text evidence="1 6">Belongs to the E2F/DP family.</text>
</comment>
<evidence type="ECO:0000256" key="5">
    <source>
        <dbReference type="ARBA" id="ARBA00023306"/>
    </source>
</evidence>
<dbReference type="FunCoup" id="A0A1Q3B6E4">
    <property type="interactions" value="1694"/>
</dbReference>
<comment type="subcellular location">
    <subcellularLocation>
        <location evidence="6">Nucleus</location>
    </subcellularLocation>
</comment>
<dbReference type="InParanoid" id="A0A1Q3B6E4"/>
<dbReference type="SUPFAM" id="SSF46785">
    <property type="entry name" value="Winged helix' DNA-binding domain"/>
    <property type="match status" value="1"/>
</dbReference>
<evidence type="ECO:0000256" key="4">
    <source>
        <dbReference type="ARBA" id="ARBA00023163"/>
    </source>
</evidence>
<keyword evidence="10" id="KW-1185">Reference proteome</keyword>
<dbReference type="InterPro" id="IPR037241">
    <property type="entry name" value="E2F-DP_heterodim"/>
</dbReference>
<dbReference type="Proteomes" id="UP000187406">
    <property type="component" value="Unassembled WGS sequence"/>
</dbReference>
<dbReference type="GO" id="GO:0000978">
    <property type="term" value="F:RNA polymerase II cis-regulatory region sequence-specific DNA binding"/>
    <property type="evidence" value="ECO:0007669"/>
    <property type="project" value="InterPro"/>
</dbReference>
<organism evidence="9 10">
    <name type="scientific">Cephalotus follicularis</name>
    <name type="common">Albany pitcher plant</name>
    <dbReference type="NCBI Taxonomy" id="3775"/>
    <lineage>
        <taxon>Eukaryota</taxon>
        <taxon>Viridiplantae</taxon>
        <taxon>Streptophyta</taxon>
        <taxon>Embryophyta</taxon>
        <taxon>Tracheophyta</taxon>
        <taxon>Spermatophyta</taxon>
        <taxon>Magnoliopsida</taxon>
        <taxon>eudicotyledons</taxon>
        <taxon>Gunneridae</taxon>
        <taxon>Pentapetalae</taxon>
        <taxon>rosids</taxon>
        <taxon>fabids</taxon>
        <taxon>Oxalidales</taxon>
        <taxon>Cephalotaceae</taxon>
        <taxon>Cephalotus</taxon>
    </lineage>
</organism>
<dbReference type="InterPro" id="IPR036388">
    <property type="entry name" value="WH-like_DNA-bd_sf"/>
</dbReference>
<dbReference type="AlphaFoldDB" id="A0A1Q3B6E4"/>
<dbReference type="GO" id="GO:0000981">
    <property type="term" value="F:DNA-binding transcription factor activity, RNA polymerase II-specific"/>
    <property type="evidence" value="ECO:0007669"/>
    <property type="project" value="TreeGrafter"/>
</dbReference>
<dbReference type="InterPro" id="IPR032198">
    <property type="entry name" value="E2F_CC-MB"/>
</dbReference>
<dbReference type="STRING" id="3775.A0A1Q3B6E4"/>
<dbReference type="Pfam" id="PF02319">
    <property type="entry name" value="WHD_E2F_TDP"/>
    <property type="match status" value="1"/>
</dbReference>
<protein>
    <submittedName>
        <fullName evidence="9">E2F_TDP domain-containing protein</fullName>
    </submittedName>
</protein>
<evidence type="ECO:0000313" key="9">
    <source>
        <dbReference type="EMBL" id="GAV63601.1"/>
    </source>
</evidence>